<dbReference type="RefSeq" id="WP_253833837.1">
    <property type="nucleotide sequence ID" value="NZ_JAMTCS010000003.1"/>
</dbReference>
<protein>
    <submittedName>
        <fullName evidence="2">Cephalosporin-C deacetylase</fullName>
    </submittedName>
</protein>
<evidence type="ECO:0000313" key="2">
    <source>
        <dbReference type="EMBL" id="MCP2263964.1"/>
    </source>
</evidence>
<dbReference type="AlphaFoldDB" id="A0A9X2G672"/>
<dbReference type="EMBL" id="JAMTCS010000003">
    <property type="protein sequence ID" value="MCP2263964.1"/>
    <property type="molecule type" value="Genomic_DNA"/>
</dbReference>
<dbReference type="InterPro" id="IPR029058">
    <property type="entry name" value="AB_hydrolase_fold"/>
</dbReference>
<sequence length="356" mass="37655">MTAPPPRPLPAPYDRWFADSPIDGTYGYDRDALLAVEPAAEPDGFADLWRSWYARSREVRSDVVAERADAEGAATVRRATHDVFVITHTGDGGLRLRAWVALPVDGPPRVGVVHSHGYGGRDAPSFERVPRDAAVGFPVARGLGALNRGVGAPDTSSAHVLHGIEAVDTYAVGRSAVDLWHAATALLDMLAERDPALADLPLYYVGTSFGGGIGALALPWDDRFVGATLEVPTFGQHDLRLQMPCLGSGEAVRHHVADHPEAREVLAFHDASVAATHLRIPVRVECAAWDTSVPPPGQFGVANGVARAPGAALDLTVLTAGHAAYPGQAREQAAAYAATRAHITNLAPNPSGTRRT</sequence>
<evidence type="ECO:0000313" key="3">
    <source>
        <dbReference type="Proteomes" id="UP001139493"/>
    </source>
</evidence>
<dbReference type="Pfam" id="PF05448">
    <property type="entry name" value="AXE1"/>
    <property type="match status" value="1"/>
</dbReference>
<evidence type="ECO:0000259" key="1">
    <source>
        <dbReference type="Pfam" id="PF05448"/>
    </source>
</evidence>
<feature type="domain" description="Acetyl xylan esterase" evidence="1">
    <location>
        <begin position="40"/>
        <end position="304"/>
    </location>
</feature>
<dbReference type="Proteomes" id="UP001139493">
    <property type="component" value="Unassembled WGS sequence"/>
</dbReference>
<organism evidence="2 3">
    <name type="scientific">Promicromonospora thailandica</name>
    <dbReference type="NCBI Taxonomy" id="765201"/>
    <lineage>
        <taxon>Bacteria</taxon>
        <taxon>Bacillati</taxon>
        <taxon>Actinomycetota</taxon>
        <taxon>Actinomycetes</taxon>
        <taxon>Micrococcales</taxon>
        <taxon>Promicromonosporaceae</taxon>
        <taxon>Promicromonospora</taxon>
    </lineage>
</organism>
<accession>A0A9X2G672</accession>
<gene>
    <name evidence="2" type="ORF">APR03_001300</name>
</gene>
<dbReference type="InterPro" id="IPR008391">
    <property type="entry name" value="AXE1_dom"/>
</dbReference>
<keyword evidence="3" id="KW-1185">Reference proteome</keyword>
<dbReference type="Gene3D" id="3.40.50.1820">
    <property type="entry name" value="alpha/beta hydrolase"/>
    <property type="match status" value="1"/>
</dbReference>
<proteinExistence type="predicted"/>
<dbReference type="SUPFAM" id="SSF53474">
    <property type="entry name" value="alpha/beta-Hydrolases"/>
    <property type="match status" value="1"/>
</dbReference>
<name>A0A9X2G672_9MICO</name>
<reference evidence="2" key="1">
    <citation type="submission" date="2022-06" db="EMBL/GenBank/DDBJ databases">
        <title>Genomic Encyclopedia of Archaeal and Bacterial Type Strains, Phase II (KMG-II): from individual species to whole genera.</title>
        <authorList>
            <person name="Goeker M."/>
        </authorList>
    </citation>
    <scope>NUCLEOTIDE SEQUENCE</scope>
    <source>
        <strain evidence="2">DSM 26652</strain>
    </source>
</reference>
<comment type="caution">
    <text evidence="2">The sequence shown here is derived from an EMBL/GenBank/DDBJ whole genome shotgun (WGS) entry which is preliminary data.</text>
</comment>